<organism evidence="1 2">
    <name type="scientific">Extensimonas vulgaris</name>
    <dbReference type="NCBI Taxonomy" id="1031594"/>
    <lineage>
        <taxon>Bacteria</taxon>
        <taxon>Pseudomonadati</taxon>
        <taxon>Pseudomonadota</taxon>
        <taxon>Betaproteobacteria</taxon>
        <taxon>Burkholderiales</taxon>
        <taxon>Comamonadaceae</taxon>
        <taxon>Extensimonas</taxon>
    </lineage>
</organism>
<evidence type="ECO:0008006" key="3">
    <source>
        <dbReference type="Google" id="ProtNLM"/>
    </source>
</evidence>
<dbReference type="RefSeq" id="WP_114482314.1">
    <property type="nucleotide sequence ID" value="NZ_QPJU01000002.1"/>
</dbReference>
<keyword evidence="2" id="KW-1185">Reference proteome</keyword>
<name>A0A369AR68_9BURK</name>
<evidence type="ECO:0000313" key="1">
    <source>
        <dbReference type="EMBL" id="RCX10717.1"/>
    </source>
</evidence>
<dbReference type="InterPro" id="IPR036388">
    <property type="entry name" value="WH-like_DNA-bd_sf"/>
</dbReference>
<evidence type="ECO:0000313" key="2">
    <source>
        <dbReference type="Proteomes" id="UP000252174"/>
    </source>
</evidence>
<dbReference type="Proteomes" id="UP000252174">
    <property type="component" value="Unassembled WGS sequence"/>
</dbReference>
<protein>
    <recommendedName>
        <fullName evidence="3">IclR-like helix-turn-helix domain-containing protein</fullName>
    </recommendedName>
</protein>
<dbReference type="OrthoDB" id="8593745at2"/>
<dbReference type="Gene3D" id="1.10.10.10">
    <property type="entry name" value="Winged helix-like DNA-binding domain superfamily/Winged helix DNA-binding domain"/>
    <property type="match status" value="1"/>
</dbReference>
<sequence length="107" mass="11920">MTTRPRKTDYTNRAQQRLLQVVLALFADVVQGMAPTALAKAVGCSVPVILRDLDNLATAGLAERDEATGLWRLTQRLPQQSIKVFAALDTAQRRLDEARQRYTRNPG</sequence>
<dbReference type="InterPro" id="IPR036390">
    <property type="entry name" value="WH_DNA-bd_sf"/>
</dbReference>
<gene>
    <name evidence="1" type="ORF">DFR45_102118</name>
</gene>
<comment type="caution">
    <text evidence="1">The sequence shown here is derived from an EMBL/GenBank/DDBJ whole genome shotgun (WGS) entry which is preliminary data.</text>
</comment>
<reference evidence="1 2" key="1">
    <citation type="submission" date="2018-07" db="EMBL/GenBank/DDBJ databases">
        <title>Genomic Encyclopedia of Type Strains, Phase IV (KMG-IV): sequencing the most valuable type-strain genomes for metagenomic binning, comparative biology and taxonomic classification.</title>
        <authorList>
            <person name="Goeker M."/>
        </authorList>
    </citation>
    <scope>NUCLEOTIDE SEQUENCE [LARGE SCALE GENOMIC DNA]</scope>
    <source>
        <strain evidence="1 2">DSM 100911</strain>
    </source>
</reference>
<proteinExistence type="predicted"/>
<accession>A0A369AR68</accession>
<dbReference type="AlphaFoldDB" id="A0A369AR68"/>
<dbReference type="EMBL" id="QPJU01000002">
    <property type="protein sequence ID" value="RCX10717.1"/>
    <property type="molecule type" value="Genomic_DNA"/>
</dbReference>
<dbReference type="SUPFAM" id="SSF46785">
    <property type="entry name" value="Winged helix' DNA-binding domain"/>
    <property type="match status" value="1"/>
</dbReference>